<reference evidence="2" key="1">
    <citation type="submission" date="2019-05" db="EMBL/GenBank/DDBJ databases">
        <authorList>
            <consortium name="Pathogen Informatics"/>
        </authorList>
    </citation>
    <scope>NUCLEOTIDE SEQUENCE [LARGE SCALE GENOMIC DNA]</scope>
    <source>
        <strain evidence="2">NCTC12965</strain>
    </source>
</reference>
<organism evidence="2">
    <name type="scientific">Serratia fonticola</name>
    <dbReference type="NCBI Taxonomy" id="47917"/>
    <lineage>
        <taxon>Bacteria</taxon>
        <taxon>Pseudomonadati</taxon>
        <taxon>Pseudomonadota</taxon>
        <taxon>Gammaproteobacteria</taxon>
        <taxon>Enterobacterales</taxon>
        <taxon>Yersiniaceae</taxon>
        <taxon>Serratia</taxon>
    </lineage>
</organism>
<dbReference type="AlphaFoldDB" id="A0A4U9WDE1"/>
<keyword evidence="1" id="KW-0472">Membrane</keyword>
<proteinExistence type="predicted"/>
<feature type="transmembrane region" description="Helical" evidence="1">
    <location>
        <begin position="20"/>
        <end position="41"/>
    </location>
</feature>
<dbReference type="EMBL" id="CABEEZ010000140">
    <property type="protein sequence ID" value="VTR57094.1"/>
    <property type="molecule type" value="Genomic_DNA"/>
</dbReference>
<name>A0A4U9WDE1_SERFO</name>
<keyword evidence="1" id="KW-1133">Transmembrane helix</keyword>
<evidence type="ECO:0000256" key="1">
    <source>
        <dbReference type="SAM" id="Phobius"/>
    </source>
</evidence>
<sequence>MLPTVDPLVLKANNIQNILGIQSIDTGILGAVIVGIIVYLLHERFQHHPPAGCAGVLRRYPLCPNRHHRGTGPVRPDYPADLALVRCRY</sequence>
<protein>
    <submittedName>
        <fullName evidence="2">Bifunctional PTS system maltose and glucose-specific transporter subunits IICB</fullName>
    </submittedName>
</protein>
<accession>A0A4U9WDE1</accession>
<evidence type="ECO:0000313" key="2">
    <source>
        <dbReference type="EMBL" id="VTR57094.1"/>
    </source>
</evidence>
<gene>
    <name evidence="2" type="ORF">NCTC12965_07293</name>
</gene>
<keyword evidence="1" id="KW-0812">Transmembrane</keyword>